<keyword evidence="3" id="KW-1185">Reference proteome</keyword>
<dbReference type="EMBL" id="LNIX01000005">
    <property type="protein sequence ID" value="OXA53627.1"/>
    <property type="molecule type" value="Genomic_DNA"/>
</dbReference>
<evidence type="ECO:0000313" key="3">
    <source>
        <dbReference type="Proteomes" id="UP000198287"/>
    </source>
</evidence>
<reference evidence="2 3" key="1">
    <citation type="submission" date="2015-12" db="EMBL/GenBank/DDBJ databases">
        <title>The genome of Folsomia candida.</title>
        <authorList>
            <person name="Faddeeva A."/>
            <person name="Derks M.F."/>
            <person name="Anvar Y."/>
            <person name="Smit S."/>
            <person name="Van Straalen N."/>
            <person name="Roelofs D."/>
        </authorList>
    </citation>
    <scope>NUCLEOTIDE SEQUENCE [LARGE SCALE GENOMIC DNA]</scope>
    <source>
        <strain evidence="2 3">VU population</strain>
        <tissue evidence="2">Whole body</tissue>
    </source>
</reference>
<comment type="caution">
    <text evidence="2">The sequence shown here is derived from an EMBL/GenBank/DDBJ whole genome shotgun (WGS) entry which is preliminary data.</text>
</comment>
<keyword evidence="1" id="KW-0472">Membrane</keyword>
<dbReference type="AlphaFoldDB" id="A0A226E9C2"/>
<evidence type="ECO:0000313" key="2">
    <source>
        <dbReference type="EMBL" id="OXA53627.1"/>
    </source>
</evidence>
<organism evidence="2 3">
    <name type="scientific">Folsomia candida</name>
    <name type="common">Springtail</name>
    <dbReference type="NCBI Taxonomy" id="158441"/>
    <lineage>
        <taxon>Eukaryota</taxon>
        <taxon>Metazoa</taxon>
        <taxon>Ecdysozoa</taxon>
        <taxon>Arthropoda</taxon>
        <taxon>Hexapoda</taxon>
        <taxon>Collembola</taxon>
        <taxon>Entomobryomorpha</taxon>
        <taxon>Isotomoidea</taxon>
        <taxon>Isotomidae</taxon>
        <taxon>Proisotominae</taxon>
        <taxon>Folsomia</taxon>
    </lineage>
</organism>
<name>A0A226E9C2_FOLCA</name>
<sequence length="380" mass="44142">MGVTDVSKFAESYALNRIKYQNYTVGQSLYEPVGKYGYDRIAFYTVKLEDLIQLSYGMFSGISLPYLSTVISTVVMRAWQSKTISGRLLEIFSLFDPRHIHYPKEFRYFSSNETLTKLRNRVESELVDCGKSVYIGKSDVVETEFKFLERHYSTRQFYKGKEILAPVPVGWYFYRVGLSKVPKYFRGIVETGIFQELREQDDYHTHLSWKPVELIKKEQRVEQGVGLGGALLTVFVICGISICGTSVIFIAEIRHNEYNWLKTSLQSTQRKFRKAREANLYDIGVSPFVCNQLNLDPGSYPNKKRCLKADKKRVSRSKSGLKDLFEFARNYRDPDRRGHLFECFLPGHARFFANGLNVQKNCNDEPPPARKTRIIYFKRD</sequence>
<gene>
    <name evidence="2" type="ORF">Fcan01_11204</name>
</gene>
<feature type="transmembrane region" description="Helical" evidence="1">
    <location>
        <begin position="225"/>
        <end position="251"/>
    </location>
</feature>
<keyword evidence="1" id="KW-1133">Transmembrane helix</keyword>
<protein>
    <submittedName>
        <fullName evidence="2">Uncharacterized protein</fullName>
    </submittedName>
</protein>
<accession>A0A226E9C2</accession>
<dbReference type="Proteomes" id="UP000198287">
    <property type="component" value="Unassembled WGS sequence"/>
</dbReference>
<keyword evidence="1" id="KW-0812">Transmembrane</keyword>
<proteinExistence type="predicted"/>
<evidence type="ECO:0000256" key="1">
    <source>
        <dbReference type="SAM" id="Phobius"/>
    </source>
</evidence>